<sequence>MFKKIILLGALAVLGTAGGMTLDTQSAAAKAYGSPKTLVGMKYTHTTPKRFWGTWYNWDKNIGASKIVVKKHQVKWYYRQHKQGKWHSEETLTGKKLYVYRQKVNHKQMFGFYAAYEDDFNFYYTGTKKVKGKTVKYMSQGGLYTYYKAWKYAIR</sequence>
<organism evidence="2 3">
    <name type="scientific">Levilactobacillus parabrevis ATCC 53295</name>
    <dbReference type="NCBI Taxonomy" id="1267003"/>
    <lineage>
        <taxon>Bacteria</taxon>
        <taxon>Bacillati</taxon>
        <taxon>Bacillota</taxon>
        <taxon>Bacilli</taxon>
        <taxon>Lactobacillales</taxon>
        <taxon>Lactobacillaceae</taxon>
        <taxon>Levilactobacillus</taxon>
    </lineage>
</organism>
<dbReference type="PATRIC" id="fig|1267003.4.peg.1599"/>
<dbReference type="OrthoDB" id="2287947at2"/>
<comment type="caution">
    <text evidence="2">The sequence shown here is derived from an EMBL/GenBank/DDBJ whole genome shotgun (WGS) entry which is preliminary data.</text>
</comment>
<evidence type="ECO:0000313" key="3">
    <source>
        <dbReference type="Proteomes" id="UP000051176"/>
    </source>
</evidence>
<reference evidence="2 3" key="1">
    <citation type="journal article" date="2015" name="Genome Announc.">
        <title>Expanding the biotechnology potential of lactobacilli through comparative genomics of 213 strains and associated genera.</title>
        <authorList>
            <person name="Sun Z."/>
            <person name="Harris H.M."/>
            <person name="McCann A."/>
            <person name="Guo C."/>
            <person name="Argimon S."/>
            <person name="Zhang W."/>
            <person name="Yang X."/>
            <person name="Jeffery I.B."/>
            <person name="Cooney J.C."/>
            <person name="Kagawa T.F."/>
            <person name="Liu W."/>
            <person name="Song Y."/>
            <person name="Salvetti E."/>
            <person name="Wrobel A."/>
            <person name="Rasinkangas P."/>
            <person name="Parkhill J."/>
            <person name="Rea M.C."/>
            <person name="O'Sullivan O."/>
            <person name="Ritari J."/>
            <person name="Douillard F.P."/>
            <person name="Paul Ross R."/>
            <person name="Yang R."/>
            <person name="Briner A.E."/>
            <person name="Felis G.E."/>
            <person name="de Vos W.M."/>
            <person name="Barrangou R."/>
            <person name="Klaenhammer T.R."/>
            <person name="Caufield P.W."/>
            <person name="Cui Y."/>
            <person name="Zhang H."/>
            <person name="O'Toole P.W."/>
        </authorList>
    </citation>
    <scope>NUCLEOTIDE SEQUENCE [LARGE SCALE GENOMIC DNA]</scope>
    <source>
        <strain evidence="2 3">ATCC 53295</strain>
    </source>
</reference>
<protein>
    <submittedName>
        <fullName evidence="2">Uncharacterized protein</fullName>
    </submittedName>
</protein>
<feature type="chain" id="PRO_5039543573" evidence="1">
    <location>
        <begin position="20"/>
        <end position="155"/>
    </location>
</feature>
<name>A0A0R1GTX8_9LACO</name>
<keyword evidence="3" id="KW-1185">Reference proteome</keyword>
<dbReference type="Proteomes" id="UP000051176">
    <property type="component" value="Unassembled WGS sequence"/>
</dbReference>
<dbReference type="STRING" id="357278.IV61_GL001582"/>
<proteinExistence type="predicted"/>
<gene>
    <name evidence="2" type="ORF">FD07_GL001514</name>
</gene>
<evidence type="ECO:0000313" key="2">
    <source>
        <dbReference type="EMBL" id="KRK35076.1"/>
    </source>
</evidence>
<evidence type="ECO:0000256" key="1">
    <source>
        <dbReference type="SAM" id="SignalP"/>
    </source>
</evidence>
<dbReference type="RefSeq" id="WP_020090161.1">
    <property type="nucleotide sequence ID" value="NZ_AZCZ01000039.1"/>
</dbReference>
<dbReference type="AlphaFoldDB" id="A0A0R1GTX8"/>
<accession>A0A0R1GTX8</accession>
<feature type="signal peptide" evidence="1">
    <location>
        <begin position="1"/>
        <end position="19"/>
    </location>
</feature>
<dbReference type="EMBL" id="AZCZ01000039">
    <property type="protein sequence ID" value="KRK35076.1"/>
    <property type="molecule type" value="Genomic_DNA"/>
</dbReference>
<keyword evidence="1" id="KW-0732">Signal</keyword>